<feature type="compositionally biased region" description="Low complexity" evidence="1">
    <location>
        <begin position="42"/>
        <end position="58"/>
    </location>
</feature>
<gene>
    <name evidence="3" type="ORF">NC658_10080</name>
</gene>
<evidence type="ECO:0000313" key="4">
    <source>
        <dbReference type="Proteomes" id="UP001523263"/>
    </source>
</evidence>
<feature type="transmembrane region" description="Helical" evidence="2">
    <location>
        <begin position="73"/>
        <end position="90"/>
    </location>
</feature>
<dbReference type="RefSeq" id="WP_251098034.1">
    <property type="nucleotide sequence ID" value="NZ_JAMQBH010000004.1"/>
</dbReference>
<reference evidence="3 4" key="1">
    <citation type="submission" date="2022-06" db="EMBL/GenBank/DDBJ databases">
        <title>Whole genome sequence of Streptomyces griseoincarnatus RB7AG.</title>
        <authorList>
            <person name="Ray L."/>
            <person name="Behera S."/>
            <person name="Panda A.N."/>
        </authorList>
    </citation>
    <scope>NUCLEOTIDE SEQUENCE [LARGE SCALE GENOMIC DNA]</scope>
    <source>
        <strain evidence="3 4">RB7AG</strain>
    </source>
</reference>
<evidence type="ECO:0000313" key="3">
    <source>
        <dbReference type="EMBL" id="MCM2513605.1"/>
    </source>
</evidence>
<feature type="region of interest" description="Disordered" evidence="1">
    <location>
        <begin position="34"/>
        <end position="72"/>
    </location>
</feature>
<proteinExistence type="predicted"/>
<keyword evidence="2" id="KW-0472">Membrane</keyword>
<keyword evidence="2" id="KW-0812">Transmembrane</keyword>
<dbReference type="Proteomes" id="UP001523263">
    <property type="component" value="Unassembled WGS sequence"/>
</dbReference>
<keyword evidence="2" id="KW-1133">Transmembrane helix</keyword>
<protein>
    <submittedName>
        <fullName evidence="3">Uncharacterized protein</fullName>
    </submittedName>
</protein>
<keyword evidence="4" id="KW-1185">Reference proteome</keyword>
<name>A0ABT0VRL3_STRGI</name>
<sequence length="108" mass="10893">MIASSPVAGALGGIVQGLTLARICSAASTGFTSAMRDGHGGIDPAPARGGPDAAQPGRNGVHDDDRPHRTRPGFAFAGILTVTGCLDVLMHRLLAKVRRAGGSSAPPR</sequence>
<accession>A0ABT0VRL3</accession>
<organism evidence="3 4">
    <name type="scientific">Streptomyces griseoincarnatus</name>
    <dbReference type="NCBI Taxonomy" id="29305"/>
    <lineage>
        <taxon>Bacteria</taxon>
        <taxon>Bacillati</taxon>
        <taxon>Actinomycetota</taxon>
        <taxon>Actinomycetes</taxon>
        <taxon>Kitasatosporales</taxon>
        <taxon>Streptomycetaceae</taxon>
        <taxon>Streptomyces</taxon>
        <taxon>Streptomyces griseoincarnatus group</taxon>
    </lineage>
</organism>
<evidence type="ECO:0000256" key="1">
    <source>
        <dbReference type="SAM" id="MobiDB-lite"/>
    </source>
</evidence>
<dbReference type="EMBL" id="JAMQBH010000004">
    <property type="protein sequence ID" value="MCM2513605.1"/>
    <property type="molecule type" value="Genomic_DNA"/>
</dbReference>
<comment type="caution">
    <text evidence="3">The sequence shown here is derived from an EMBL/GenBank/DDBJ whole genome shotgun (WGS) entry which is preliminary data.</text>
</comment>
<evidence type="ECO:0000256" key="2">
    <source>
        <dbReference type="SAM" id="Phobius"/>
    </source>
</evidence>